<dbReference type="InterPro" id="IPR014721">
    <property type="entry name" value="Ribsml_uS5_D2-typ_fold_subgr"/>
</dbReference>
<dbReference type="RefSeq" id="WP_156192142.1">
    <property type="nucleotide sequence ID" value="NZ_CP046452.1"/>
</dbReference>
<dbReference type="Gene3D" id="3.30.230.10">
    <property type="match status" value="1"/>
</dbReference>
<gene>
    <name evidence="14 17" type="primary">thrB</name>
    <name evidence="17" type="ORF">CKALI_04470</name>
</gene>
<dbReference type="UniPathway" id="UPA00050">
    <property type="reaction ID" value="UER00064"/>
</dbReference>
<feature type="domain" description="GHMP kinase C-terminal" evidence="16">
    <location>
        <begin position="215"/>
        <end position="284"/>
    </location>
</feature>
<dbReference type="NCBIfam" id="TIGR00191">
    <property type="entry name" value="thrB"/>
    <property type="match status" value="1"/>
</dbReference>
<keyword evidence="11 14" id="KW-0067">ATP-binding</keyword>
<evidence type="ECO:0000256" key="13">
    <source>
        <dbReference type="ARBA" id="ARBA00049954"/>
    </source>
</evidence>
<dbReference type="GO" id="GO:0004413">
    <property type="term" value="F:homoserine kinase activity"/>
    <property type="evidence" value="ECO:0007669"/>
    <property type="project" value="UniProtKB-UniRule"/>
</dbReference>
<evidence type="ECO:0000256" key="7">
    <source>
        <dbReference type="ARBA" id="ARBA00022679"/>
    </source>
</evidence>
<comment type="similarity">
    <text evidence="2 14">Belongs to the GHMP kinase family. Homoserine kinase subfamily.</text>
</comment>
<dbReference type="AlphaFoldDB" id="A0A6B8V9J8"/>
<dbReference type="KEGG" id="ckw:CKALI_04470"/>
<dbReference type="HAMAP" id="MF_00384">
    <property type="entry name" value="Homoser_kinase"/>
    <property type="match status" value="1"/>
</dbReference>
<evidence type="ECO:0000256" key="9">
    <source>
        <dbReference type="ARBA" id="ARBA00022741"/>
    </source>
</evidence>
<keyword evidence="5 14" id="KW-0963">Cytoplasm</keyword>
<dbReference type="PANTHER" id="PTHR20861:SF1">
    <property type="entry name" value="HOMOSERINE KINASE"/>
    <property type="match status" value="1"/>
</dbReference>
<dbReference type="SUPFAM" id="SSF55060">
    <property type="entry name" value="GHMP Kinase, C-terminal domain"/>
    <property type="match status" value="1"/>
</dbReference>
<dbReference type="PANTHER" id="PTHR20861">
    <property type="entry name" value="HOMOSERINE/4-DIPHOSPHOCYTIDYL-2-C-METHYL-D-ERYTHRITOL KINASE"/>
    <property type="match status" value="1"/>
</dbReference>
<dbReference type="Pfam" id="PF08544">
    <property type="entry name" value="GHMP_kinases_C"/>
    <property type="match status" value="1"/>
</dbReference>
<dbReference type="Gene3D" id="3.30.70.890">
    <property type="entry name" value="GHMP kinase, C-terminal domain"/>
    <property type="match status" value="1"/>
</dbReference>
<proteinExistence type="inferred from homology"/>
<dbReference type="PIRSF" id="PIRSF000676">
    <property type="entry name" value="Homoser_kin"/>
    <property type="match status" value="1"/>
</dbReference>
<evidence type="ECO:0000259" key="15">
    <source>
        <dbReference type="Pfam" id="PF00288"/>
    </source>
</evidence>
<organism evidence="17 18">
    <name type="scientific">Corynebacterium kalinowskii</name>
    <dbReference type="NCBI Taxonomy" id="2675216"/>
    <lineage>
        <taxon>Bacteria</taxon>
        <taxon>Bacillati</taxon>
        <taxon>Actinomycetota</taxon>
        <taxon>Actinomycetes</taxon>
        <taxon>Mycobacteriales</taxon>
        <taxon>Corynebacteriaceae</taxon>
        <taxon>Corynebacterium</taxon>
    </lineage>
</organism>
<evidence type="ECO:0000256" key="3">
    <source>
        <dbReference type="ARBA" id="ARBA00012078"/>
    </source>
</evidence>
<name>A0A6B8V9J8_9CORY</name>
<evidence type="ECO:0000256" key="5">
    <source>
        <dbReference type="ARBA" id="ARBA00022490"/>
    </source>
</evidence>
<dbReference type="Pfam" id="PF00288">
    <property type="entry name" value="GHMP_kinases_N"/>
    <property type="match status" value="1"/>
</dbReference>
<comment type="function">
    <text evidence="13 14">Catalyzes the ATP-dependent phosphorylation of L-homoserine to L-homoserine phosphate.</text>
</comment>
<comment type="subcellular location">
    <subcellularLocation>
        <location evidence="14">Cytoplasm</location>
    </subcellularLocation>
</comment>
<keyword evidence="6 14" id="KW-0028">Amino-acid biosynthesis</keyword>
<dbReference type="SUPFAM" id="SSF54211">
    <property type="entry name" value="Ribosomal protein S5 domain 2-like"/>
    <property type="match status" value="1"/>
</dbReference>
<dbReference type="GO" id="GO:0005524">
    <property type="term" value="F:ATP binding"/>
    <property type="evidence" value="ECO:0007669"/>
    <property type="project" value="UniProtKB-UniRule"/>
</dbReference>
<reference evidence="18" key="1">
    <citation type="submission" date="2019-11" db="EMBL/GenBank/DDBJ databases">
        <title>Complete genome sequence of Corynebacterium kalinowskii 1959, a novel Corynebacterium species isolated from soil of a small paddock in Vilsendorf, Germany.</title>
        <authorList>
            <person name="Schaffert L."/>
            <person name="Ruwe M."/>
            <person name="Milse J."/>
            <person name="Hanuschka K."/>
            <person name="Ortseifen V."/>
            <person name="Droste J."/>
            <person name="Brandt D."/>
            <person name="Schlueter L."/>
            <person name="Kutter Y."/>
            <person name="Vinke S."/>
            <person name="Viehoefer P."/>
            <person name="Jacob L."/>
            <person name="Luebke N.-C."/>
            <person name="Schulte-Berndt E."/>
            <person name="Hain C."/>
            <person name="Linder M."/>
            <person name="Schmidt P."/>
            <person name="Wollenschlaeger L."/>
            <person name="Luttermann T."/>
            <person name="Thieme E."/>
            <person name="Hassa J."/>
            <person name="Haak M."/>
            <person name="Wittchen M."/>
            <person name="Mentz A."/>
            <person name="Persicke M."/>
            <person name="Busche T."/>
            <person name="Ruckert C."/>
        </authorList>
    </citation>
    <scope>NUCLEOTIDE SEQUENCE [LARGE SCALE GENOMIC DNA]</scope>
    <source>
        <strain evidence="18">1959</strain>
    </source>
</reference>
<evidence type="ECO:0000256" key="1">
    <source>
        <dbReference type="ARBA" id="ARBA00005015"/>
    </source>
</evidence>
<dbReference type="PROSITE" id="PS00627">
    <property type="entry name" value="GHMP_KINASES_ATP"/>
    <property type="match status" value="1"/>
</dbReference>
<accession>A0A6B8V9J8</accession>
<evidence type="ECO:0000313" key="18">
    <source>
        <dbReference type="Proteomes" id="UP000427071"/>
    </source>
</evidence>
<evidence type="ECO:0000256" key="11">
    <source>
        <dbReference type="ARBA" id="ARBA00022840"/>
    </source>
</evidence>
<keyword evidence="8 14" id="KW-0791">Threonine biosynthesis</keyword>
<keyword evidence="7 14" id="KW-0808">Transferase</keyword>
<dbReference type="Proteomes" id="UP000427071">
    <property type="component" value="Chromosome"/>
</dbReference>
<evidence type="ECO:0000256" key="8">
    <source>
        <dbReference type="ARBA" id="ARBA00022697"/>
    </source>
</evidence>
<dbReference type="GO" id="GO:0009088">
    <property type="term" value="P:threonine biosynthetic process"/>
    <property type="evidence" value="ECO:0007669"/>
    <property type="project" value="UniProtKB-UniRule"/>
</dbReference>
<dbReference type="InterPro" id="IPR006204">
    <property type="entry name" value="GHMP_kinase_N_dom"/>
</dbReference>
<comment type="catalytic activity">
    <reaction evidence="12 14">
        <text>L-homoserine + ATP = O-phospho-L-homoserine + ADP + H(+)</text>
        <dbReference type="Rhea" id="RHEA:13985"/>
        <dbReference type="ChEBI" id="CHEBI:15378"/>
        <dbReference type="ChEBI" id="CHEBI:30616"/>
        <dbReference type="ChEBI" id="CHEBI:57476"/>
        <dbReference type="ChEBI" id="CHEBI:57590"/>
        <dbReference type="ChEBI" id="CHEBI:456216"/>
        <dbReference type="EC" id="2.7.1.39"/>
    </reaction>
</comment>
<dbReference type="InterPro" id="IPR013750">
    <property type="entry name" value="GHMP_kinase_C_dom"/>
</dbReference>
<comment type="pathway">
    <text evidence="1 14">Amino-acid biosynthesis; L-threonine biosynthesis; L-threonine from L-aspartate: step 4/5.</text>
</comment>
<evidence type="ECO:0000256" key="10">
    <source>
        <dbReference type="ARBA" id="ARBA00022777"/>
    </source>
</evidence>
<evidence type="ECO:0000259" key="16">
    <source>
        <dbReference type="Pfam" id="PF08544"/>
    </source>
</evidence>
<keyword evidence="10 14" id="KW-0418">Kinase</keyword>
<dbReference type="EC" id="2.7.1.39" evidence="3 14"/>
<evidence type="ECO:0000313" key="17">
    <source>
        <dbReference type="EMBL" id="QGU01772.1"/>
    </source>
</evidence>
<evidence type="ECO:0000256" key="12">
    <source>
        <dbReference type="ARBA" id="ARBA00049375"/>
    </source>
</evidence>
<dbReference type="GO" id="GO:0005737">
    <property type="term" value="C:cytoplasm"/>
    <property type="evidence" value="ECO:0007669"/>
    <property type="project" value="UniProtKB-SubCell"/>
</dbReference>
<protein>
    <recommendedName>
        <fullName evidence="4 14">Homoserine kinase</fullName>
        <shortName evidence="14">HK</shortName>
        <shortName evidence="14">HSK</shortName>
        <ecNumber evidence="3 14">2.7.1.39</ecNumber>
    </recommendedName>
</protein>
<evidence type="ECO:0000256" key="4">
    <source>
        <dbReference type="ARBA" id="ARBA00017858"/>
    </source>
</evidence>
<dbReference type="InterPro" id="IPR000870">
    <property type="entry name" value="Homoserine_kinase"/>
</dbReference>
<evidence type="ECO:0000256" key="6">
    <source>
        <dbReference type="ARBA" id="ARBA00022605"/>
    </source>
</evidence>
<sequence>MRELPIGTSASIRVPASSANLGPGFDTLGLALGLYDDLTAEVIDSGLELTIEGEGAEVLPRTEKHLVIRAIHLGLAEAGVSAPGLRVHCVNRIPQSRGLGSSASAAVGGVALANALAGRVLSDEQMVHLSATFEGHPDNSSASVLGGVVVSWTESTDGETEFKAVSLAPHPSLRATALVPSVHASTNEVRKLLPASVPHIDARFNVSRAALFTYAVQHDPSLLMEATKDRLHQTYRATALPVTTEWVERMREAGLAAFVSGAGPTALALHTDEFPASLRADAVAAGLRVLDLPIVAGVEYS</sequence>
<keyword evidence="18" id="KW-1185">Reference proteome</keyword>
<dbReference type="InterPro" id="IPR036554">
    <property type="entry name" value="GHMP_kinase_C_sf"/>
</dbReference>
<dbReference type="PRINTS" id="PR00958">
    <property type="entry name" value="HOMSERKINASE"/>
</dbReference>
<feature type="binding site" evidence="14">
    <location>
        <begin position="94"/>
        <end position="104"/>
    </location>
    <ligand>
        <name>ATP</name>
        <dbReference type="ChEBI" id="CHEBI:30616"/>
    </ligand>
</feature>
<dbReference type="EMBL" id="CP046452">
    <property type="protein sequence ID" value="QGU01772.1"/>
    <property type="molecule type" value="Genomic_DNA"/>
</dbReference>
<feature type="domain" description="GHMP kinase N-terminal" evidence="15">
    <location>
        <begin position="66"/>
        <end position="147"/>
    </location>
</feature>
<evidence type="ECO:0000256" key="14">
    <source>
        <dbReference type="HAMAP-Rule" id="MF_00384"/>
    </source>
</evidence>
<evidence type="ECO:0000256" key="2">
    <source>
        <dbReference type="ARBA" id="ARBA00007370"/>
    </source>
</evidence>
<keyword evidence="9 14" id="KW-0547">Nucleotide-binding</keyword>
<dbReference type="InterPro" id="IPR006203">
    <property type="entry name" value="GHMP_knse_ATP-bd_CS"/>
</dbReference>
<dbReference type="InterPro" id="IPR020568">
    <property type="entry name" value="Ribosomal_Su5_D2-typ_SF"/>
</dbReference>